<dbReference type="OrthoDB" id="662986at2"/>
<name>A0A0A2MIG6_9FLAO</name>
<dbReference type="GO" id="GO:0003677">
    <property type="term" value="F:DNA binding"/>
    <property type="evidence" value="ECO:0007669"/>
    <property type="project" value="InterPro"/>
</dbReference>
<organism evidence="3 4">
    <name type="scientific">Flavobacterium rivuli WB 3.3-2 = DSM 21788</name>
    <dbReference type="NCBI Taxonomy" id="1121895"/>
    <lineage>
        <taxon>Bacteria</taxon>
        <taxon>Pseudomonadati</taxon>
        <taxon>Bacteroidota</taxon>
        <taxon>Flavobacteriia</taxon>
        <taxon>Flavobacteriales</taxon>
        <taxon>Flavobacteriaceae</taxon>
        <taxon>Flavobacterium</taxon>
    </lineage>
</organism>
<sequence>MKKTQLGCSYSELWVSPSDWKTTKSKVSLKQEWYVQCYYYDPAFHDKYPKGKPIRQKLNKWKTLEDRRAAAEIMLKEYPVLLEKGFNPITKKYMIPAFNPDVTKIKVLDKDLLCTEAIEIAWNNILEAVSDEVENPFEDVKIAKNRFVKGLNALHFNDIKIIDIQSSHIKQVIKCCRITDGYYNKFLSYMTKIWTELYEYDCVTTVPFKLYKKKKNTSKPREILQDEDFTGVMDHLYQYHYSFYRYAMIFHNSGGRSTELMMVQKKHVDIKNQEYTVLIKKGDQYVWEIKVITVDVLHLWIEIYNKCPTQHSYLFSKGLEPGPKPIDPAQISRRWHRHIKTNYSELSGKKITSDFYALKHLFLSKLDEQKFDIVDAPENIAQLMASHRSSRMTNTVYLVNKKKQEREIMKRISIHRDPINEAI</sequence>
<comment type="caution">
    <text evidence="3">The sequence shown here is derived from an EMBL/GenBank/DDBJ whole genome shotgun (WGS) entry which is preliminary data.</text>
</comment>
<dbReference type="GO" id="GO:0015074">
    <property type="term" value="P:DNA integration"/>
    <property type="evidence" value="ECO:0007669"/>
    <property type="project" value="InterPro"/>
</dbReference>
<dbReference type="InterPro" id="IPR002104">
    <property type="entry name" value="Integrase_catalytic"/>
</dbReference>
<keyword evidence="1" id="KW-0233">DNA recombination</keyword>
<dbReference type="Proteomes" id="UP000030152">
    <property type="component" value="Unassembled WGS sequence"/>
</dbReference>
<feature type="domain" description="Tyr recombinase" evidence="2">
    <location>
        <begin position="218"/>
        <end position="410"/>
    </location>
</feature>
<accession>A0A0A2MIG6</accession>
<dbReference type="PROSITE" id="PS51898">
    <property type="entry name" value="TYR_RECOMBINASE"/>
    <property type="match status" value="1"/>
</dbReference>
<dbReference type="AlphaFoldDB" id="A0A0A2MIG6"/>
<keyword evidence="4" id="KW-1185">Reference proteome</keyword>
<evidence type="ECO:0000259" key="2">
    <source>
        <dbReference type="PROSITE" id="PS51898"/>
    </source>
</evidence>
<dbReference type="EMBL" id="JRLX01000002">
    <property type="protein sequence ID" value="KGO88105.1"/>
    <property type="molecule type" value="Genomic_DNA"/>
</dbReference>
<evidence type="ECO:0000313" key="3">
    <source>
        <dbReference type="EMBL" id="KGO88105.1"/>
    </source>
</evidence>
<gene>
    <name evidence="3" type="ORF">Q765_03360</name>
</gene>
<protein>
    <recommendedName>
        <fullName evidence="2">Tyr recombinase domain-containing protein</fullName>
    </recommendedName>
</protein>
<dbReference type="RefSeq" id="WP_020212235.1">
    <property type="nucleotide sequence ID" value="NZ_JRLX01000002.1"/>
</dbReference>
<dbReference type="GO" id="GO:0006310">
    <property type="term" value="P:DNA recombination"/>
    <property type="evidence" value="ECO:0007669"/>
    <property type="project" value="UniProtKB-KW"/>
</dbReference>
<dbReference type="Gene3D" id="1.10.443.10">
    <property type="entry name" value="Intergrase catalytic core"/>
    <property type="match status" value="1"/>
</dbReference>
<dbReference type="InterPro" id="IPR011010">
    <property type="entry name" value="DNA_brk_join_enz"/>
</dbReference>
<proteinExistence type="predicted"/>
<dbReference type="SUPFAM" id="SSF56349">
    <property type="entry name" value="DNA breaking-rejoining enzymes"/>
    <property type="match status" value="1"/>
</dbReference>
<evidence type="ECO:0000256" key="1">
    <source>
        <dbReference type="ARBA" id="ARBA00023172"/>
    </source>
</evidence>
<dbReference type="eggNOG" id="COG0582">
    <property type="taxonomic scope" value="Bacteria"/>
</dbReference>
<dbReference type="InterPro" id="IPR013762">
    <property type="entry name" value="Integrase-like_cat_sf"/>
</dbReference>
<evidence type="ECO:0000313" key="4">
    <source>
        <dbReference type="Proteomes" id="UP000030152"/>
    </source>
</evidence>
<reference evidence="3 4" key="1">
    <citation type="submission" date="2013-09" db="EMBL/GenBank/DDBJ databases">
        <authorList>
            <person name="Zeng Z."/>
            <person name="Chen C."/>
        </authorList>
    </citation>
    <scope>NUCLEOTIDE SEQUENCE [LARGE SCALE GENOMIC DNA]</scope>
    <source>
        <strain evidence="3 4">WB 3.3-2</strain>
    </source>
</reference>